<dbReference type="InterPro" id="IPR000157">
    <property type="entry name" value="TIR_dom"/>
</dbReference>
<dbReference type="Gene3D" id="3.40.50.10140">
    <property type="entry name" value="Toll/interleukin-1 receptor homology (TIR) domain"/>
    <property type="match status" value="1"/>
</dbReference>
<dbReference type="InterPro" id="IPR044974">
    <property type="entry name" value="Disease_R_plants"/>
</dbReference>
<accession>A0A9Q0H2X0</accession>
<dbReference type="Gene3D" id="3.80.10.10">
    <property type="entry name" value="Ribonuclease Inhibitor"/>
    <property type="match status" value="1"/>
</dbReference>
<dbReference type="InterPro" id="IPR035897">
    <property type="entry name" value="Toll_tir_struct_dom_sf"/>
</dbReference>
<evidence type="ECO:0000256" key="1">
    <source>
        <dbReference type="ARBA" id="ARBA00022614"/>
    </source>
</evidence>
<sequence length="679" mass="78098">MYTARGKNDTTSIGKGYEVFLSFRGIDTRTNFTDHLYQALFKIGIHTFRDNEELHIGDKIDPAVRSAIHQSKIAIPIFSKNYASSKWCLNELMEIVKCWKQKQISVMPVFYHVVPADVRHQIGSYEKNFQNYEKKLDWETVKGWKVALKEVANMKGWDLEKVANRHEGKLIQLIVKEIWSELRKNPLSISDNLVGILFHVEKVMKLLNIGSNDIQTRIVGINGLGGIGKTTIARSVYNTIYHHFEGCSFIADARETFQTKGPVYLQSQLIINILNLENPNITSVDQGINMIKQRLYNKKVLIVLDDVDKNTDLNVVIGKCDWFGVGSRIIITTRDRHVLDIHGIDEPYEPREMDLDHSLQLFSKHAFKMDRPPKRYLALSTDVVNTTGGLPLALEVIGSSLYGLGDKKLGKGVLDNFDQKELVMKDMVEKLKKFPNGEVQKSLKISYDELEIEQQQMFLDIACFFIGMDKNILCYIWHGCDFFPNFGIEVLVQKSLIKIDDNNELRMHDQLRDLGREIIRQENLEEPGERSRLWLQQEILDVVNTQKGTKKVEGLCIDFNGYRAGHRRNYYGDDLCLMSEGFAAMTKLRLLKVDHARIAGNLVQSFSELRWLSWKGCPTQFTPTNSRKLVVLDLTDSAITESWMGWNYIKFAKTLKVLNLRRCYKLSRTPDFSANLQLE</sequence>
<evidence type="ECO:0000256" key="3">
    <source>
        <dbReference type="ARBA" id="ARBA00023027"/>
    </source>
</evidence>
<dbReference type="OrthoDB" id="1936883at2759"/>
<feature type="domain" description="TIR" evidence="4">
    <location>
        <begin position="15"/>
        <end position="182"/>
    </location>
</feature>
<gene>
    <name evidence="5" type="ORF">NE237_025744</name>
</gene>
<name>A0A9Q0H2X0_9MAGN</name>
<dbReference type="PANTHER" id="PTHR11017">
    <property type="entry name" value="LEUCINE-RICH REPEAT-CONTAINING PROTEIN"/>
    <property type="match status" value="1"/>
</dbReference>
<dbReference type="Gene3D" id="3.40.50.300">
    <property type="entry name" value="P-loop containing nucleotide triphosphate hydrolases"/>
    <property type="match status" value="1"/>
</dbReference>
<dbReference type="PRINTS" id="PR00364">
    <property type="entry name" value="DISEASERSIST"/>
</dbReference>
<dbReference type="Gene3D" id="1.10.8.430">
    <property type="entry name" value="Helical domain of apoptotic protease-activating factors"/>
    <property type="match status" value="1"/>
</dbReference>
<evidence type="ECO:0000256" key="2">
    <source>
        <dbReference type="ARBA" id="ARBA00022821"/>
    </source>
</evidence>
<dbReference type="EMBL" id="JAMYWD010000010">
    <property type="protein sequence ID" value="KAJ4958633.1"/>
    <property type="molecule type" value="Genomic_DNA"/>
</dbReference>
<dbReference type="InterPro" id="IPR027417">
    <property type="entry name" value="P-loop_NTPase"/>
</dbReference>
<dbReference type="Pfam" id="PF00931">
    <property type="entry name" value="NB-ARC"/>
    <property type="match status" value="1"/>
</dbReference>
<reference evidence="5" key="1">
    <citation type="journal article" date="2023" name="Plant J.">
        <title>The genome of the king protea, Protea cynaroides.</title>
        <authorList>
            <person name="Chang J."/>
            <person name="Duong T.A."/>
            <person name="Schoeman C."/>
            <person name="Ma X."/>
            <person name="Roodt D."/>
            <person name="Barker N."/>
            <person name="Li Z."/>
            <person name="Van de Peer Y."/>
            <person name="Mizrachi E."/>
        </authorList>
    </citation>
    <scope>NUCLEOTIDE SEQUENCE</scope>
    <source>
        <tissue evidence="5">Young leaves</tissue>
    </source>
</reference>
<dbReference type="GO" id="GO:0043531">
    <property type="term" value="F:ADP binding"/>
    <property type="evidence" value="ECO:0007669"/>
    <property type="project" value="InterPro"/>
</dbReference>
<evidence type="ECO:0000313" key="5">
    <source>
        <dbReference type="EMBL" id="KAJ4958633.1"/>
    </source>
</evidence>
<protein>
    <recommendedName>
        <fullName evidence="4">TIR domain-containing protein</fullName>
    </recommendedName>
</protein>
<dbReference type="InterPro" id="IPR032675">
    <property type="entry name" value="LRR_dom_sf"/>
</dbReference>
<dbReference type="Pfam" id="PF23282">
    <property type="entry name" value="WHD_ROQ1"/>
    <property type="match status" value="1"/>
</dbReference>
<dbReference type="Pfam" id="PF01582">
    <property type="entry name" value="TIR"/>
    <property type="match status" value="1"/>
</dbReference>
<keyword evidence="3" id="KW-0520">NAD</keyword>
<proteinExistence type="predicted"/>
<dbReference type="GO" id="GO:0006952">
    <property type="term" value="P:defense response"/>
    <property type="evidence" value="ECO:0007669"/>
    <property type="project" value="UniProtKB-KW"/>
</dbReference>
<keyword evidence="2" id="KW-0611">Plant defense</keyword>
<dbReference type="InterPro" id="IPR058192">
    <property type="entry name" value="WHD_ROQ1-like"/>
</dbReference>
<dbReference type="SMART" id="SM00255">
    <property type="entry name" value="TIR"/>
    <property type="match status" value="1"/>
</dbReference>
<keyword evidence="6" id="KW-1185">Reference proteome</keyword>
<dbReference type="SUPFAM" id="SSF52200">
    <property type="entry name" value="Toll/Interleukin receptor TIR domain"/>
    <property type="match status" value="1"/>
</dbReference>
<dbReference type="PROSITE" id="PS50104">
    <property type="entry name" value="TIR"/>
    <property type="match status" value="1"/>
</dbReference>
<organism evidence="5 6">
    <name type="scientific">Protea cynaroides</name>
    <dbReference type="NCBI Taxonomy" id="273540"/>
    <lineage>
        <taxon>Eukaryota</taxon>
        <taxon>Viridiplantae</taxon>
        <taxon>Streptophyta</taxon>
        <taxon>Embryophyta</taxon>
        <taxon>Tracheophyta</taxon>
        <taxon>Spermatophyta</taxon>
        <taxon>Magnoliopsida</taxon>
        <taxon>Proteales</taxon>
        <taxon>Proteaceae</taxon>
        <taxon>Protea</taxon>
    </lineage>
</organism>
<dbReference type="InterPro" id="IPR036390">
    <property type="entry name" value="WH_DNA-bd_sf"/>
</dbReference>
<comment type="caution">
    <text evidence="5">The sequence shown here is derived from an EMBL/GenBank/DDBJ whole genome shotgun (WGS) entry which is preliminary data.</text>
</comment>
<dbReference type="GO" id="GO:0007165">
    <property type="term" value="P:signal transduction"/>
    <property type="evidence" value="ECO:0007669"/>
    <property type="project" value="InterPro"/>
</dbReference>
<dbReference type="InterPro" id="IPR002182">
    <property type="entry name" value="NB-ARC"/>
</dbReference>
<dbReference type="SUPFAM" id="SSF52058">
    <property type="entry name" value="L domain-like"/>
    <property type="match status" value="1"/>
</dbReference>
<dbReference type="SUPFAM" id="SSF46785">
    <property type="entry name" value="Winged helix' DNA-binding domain"/>
    <property type="match status" value="1"/>
</dbReference>
<evidence type="ECO:0000313" key="6">
    <source>
        <dbReference type="Proteomes" id="UP001141806"/>
    </source>
</evidence>
<dbReference type="Proteomes" id="UP001141806">
    <property type="component" value="Unassembled WGS sequence"/>
</dbReference>
<dbReference type="AlphaFoldDB" id="A0A9Q0H2X0"/>
<dbReference type="FunFam" id="3.40.50.10140:FF:000007">
    <property type="entry name" value="Disease resistance protein (TIR-NBS-LRR class)"/>
    <property type="match status" value="1"/>
</dbReference>
<evidence type="ECO:0000259" key="4">
    <source>
        <dbReference type="PROSITE" id="PS50104"/>
    </source>
</evidence>
<dbReference type="InterPro" id="IPR042197">
    <property type="entry name" value="Apaf_helical"/>
</dbReference>
<dbReference type="PANTHER" id="PTHR11017:SF570">
    <property type="entry name" value="DISEASE RESISTANCE PROTEIN (TIR-NBS CLASS)-RELATED"/>
    <property type="match status" value="1"/>
</dbReference>
<dbReference type="SUPFAM" id="SSF52540">
    <property type="entry name" value="P-loop containing nucleoside triphosphate hydrolases"/>
    <property type="match status" value="1"/>
</dbReference>
<keyword evidence="1" id="KW-0433">Leucine-rich repeat</keyword>